<evidence type="ECO:0000256" key="1">
    <source>
        <dbReference type="SAM" id="SignalP"/>
    </source>
</evidence>
<dbReference type="PANTHER" id="PTHR40081">
    <property type="entry name" value="CONCANAVALIN A-LIKE LECTIN/GLUCANASE"/>
    <property type="match status" value="1"/>
</dbReference>
<dbReference type="EMBL" id="JBHUOJ010000010">
    <property type="protein sequence ID" value="MFD2832796.1"/>
    <property type="molecule type" value="Genomic_DNA"/>
</dbReference>
<feature type="domain" description="PcRGLX/YetA-like C-terminal alpha/alpha toroid" evidence="4">
    <location>
        <begin position="478"/>
        <end position="886"/>
    </location>
</feature>
<accession>A0ABW5X5C5</accession>
<feature type="chain" id="PRO_5047542123" description="Tat pathway signal sequence domain protein" evidence="1">
    <location>
        <begin position="23"/>
        <end position="897"/>
    </location>
</feature>
<evidence type="ECO:0000313" key="5">
    <source>
        <dbReference type="EMBL" id="MFD2832796.1"/>
    </source>
</evidence>
<dbReference type="InterPro" id="IPR048331">
    <property type="entry name" value="PcRGLX/YetA_3rd"/>
</dbReference>
<feature type="signal peptide" evidence="1">
    <location>
        <begin position="1"/>
        <end position="22"/>
    </location>
</feature>
<protein>
    <recommendedName>
        <fullName evidence="7">Tat pathway signal sequence domain protein</fullName>
    </recommendedName>
</protein>
<comment type="caution">
    <text evidence="5">The sequence shown here is derived from an EMBL/GenBank/DDBJ whole genome shotgun (WGS) entry which is preliminary data.</text>
</comment>
<dbReference type="RefSeq" id="WP_251742186.1">
    <property type="nucleotide sequence ID" value="NZ_JBHUOJ010000010.1"/>
</dbReference>
<sequence>MKKQLSYFLFLILLSCGTVLMAQNDPDIDLHWLGDKKPSITTGVSWGIPFNRGEVQSNSKFSLTDSQGNALPLQFWNMAYWPEGSIKWVGFASVIKPENKGLKLQRTGNRSRNANNDTLRLSEDSISITIDTGKAEFVIPKTGNKIIESISVNGEEISSGGKLICIKQDGPDLEIGNRPELTKFIGEISSVTVEQNGPVRAVIKIQGKHVKEGSQGWLSFSLRLYFYWGLEQAKMVHTFIYDGNQYEDFIKGLAVSFEIPMNEEIHNRHIRFSGDKDGGFWDEPVQPVNGRIKLYKDSTNLYEEQLNAKRLPNRTEFSDRKQFLLDHWASWNDFKLVQSNAEGFEIKKRTNDQSTWIDAGSGKRSQGLVFAGDVSGGIAMTIRNFWQSYPGKLEVNNAKTEKAEIKAWLWSPEGPAMDLRPYDTLAWGHSLEASYEDAQPGHSTPEGIGRTSEIYINASPDVPSLKKLNELANIGTNPPLLTASPEYLHGIEVFGAWSLPDTSTKGKKWIEEQLQKSIDFYKSQVEQRNWYGFWDYGDVMHGYDSDRHEWKYDMGGYAWDNTELMPNMWLWYQYLRTGEEDVFRMAEAMTRHTGEVDVYHSGPFEGFGSRHNVLHWGGGAKEVRIAQAALGRFYYYLTTDERTGDLMEASAEASNNAIGKLDPVRLIMEKSQYPTHARVGPDWLALVGNWMTQWERTGDEKYKNRIMAGVKSLAEMPYGMFSAKDAAFGYDPKTFKLYRLQEDDIGFLHLSVLMGGPEISYELTPLLESHEWDKLWLQFSKFYAAPLSEIKQEFGREVNLGDPGPWYSRMAAYYYSKTGDKKYAKRAWDTFLRDNAWGGYTTFNSRSFSNLESLETIDEVDGVSTNNTAQWALNAIELLEFAGDQIPENHPRFKESE</sequence>
<dbReference type="PANTHER" id="PTHR40081:SF1">
    <property type="entry name" value="TAT PATHWAY SIGNAL SEQUENCE DOMAIN PROTEIN"/>
    <property type="match status" value="1"/>
</dbReference>
<dbReference type="InterPro" id="IPR045793">
    <property type="entry name" value="PcRGLX/YetA-like"/>
</dbReference>
<keyword evidence="6" id="KW-1185">Reference proteome</keyword>
<feature type="domain" description="PcRGLX/YetA-like central beta-sandwich" evidence="3">
    <location>
        <begin position="121"/>
        <end position="472"/>
    </location>
</feature>
<dbReference type="InterPro" id="IPR048329">
    <property type="entry name" value="PcRGLX_1st"/>
</dbReference>
<dbReference type="Pfam" id="PF19501">
    <property type="entry name" value="PcRGLX_1st"/>
    <property type="match status" value="1"/>
</dbReference>
<gene>
    <name evidence="5" type="ORF">ACFSYS_05800</name>
</gene>
<evidence type="ECO:0000259" key="3">
    <source>
        <dbReference type="Pfam" id="PF21345"/>
    </source>
</evidence>
<dbReference type="PROSITE" id="PS51257">
    <property type="entry name" value="PROKAR_LIPOPROTEIN"/>
    <property type="match status" value="1"/>
</dbReference>
<evidence type="ECO:0008006" key="7">
    <source>
        <dbReference type="Google" id="ProtNLM"/>
    </source>
</evidence>
<evidence type="ECO:0000313" key="6">
    <source>
        <dbReference type="Proteomes" id="UP001597438"/>
    </source>
</evidence>
<dbReference type="Proteomes" id="UP001597438">
    <property type="component" value="Unassembled WGS sequence"/>
</dbReference>
<dbReference type="Pfam" id="PF21345">
    <property type="entry name" value="PcRGLX_2nd"/>
    <property type="match status" value="1"/>
</dbReference>
<proteinExistence type="predicted"/>
<dbReference type="InterPro" id="IPR048330">
    <property type="entry name" value="PcRGLX/YetA_2nd"/>
</dbReference>
<organism evidence="5 6">
    <name type="scientific">Christiangramia antarctica</name>
    <dbReference type="NCBI Taxonomy" id="2058158"/>
    <lineage>
        <taxon>Bacteria</taxon>
        <taxon>Pseudomonadati</taxon>
        <taxon>Bacteroidota</taxon>
        <taxon>Flavobacteriia</taxon>
        <taxon>Flavobacteriales</taxon>
        <taxon>Flavobacteriaceae</taxon>
        <taxon>Christiangramia</taxon>
    </lineage>
</organism>
<evidence type="ECO:0000259" key="2">
    <source>
        <dbReference type="Pfam" id="PF19501"/>
    </source>
</evidence>
<keyword evidence="1" id="KW-0732">Signal</keyword>
<reference evidence="6" key="1">
    <citation type="journal article" date="2019" name="Int. J. Syst. Evol. Microbiol.">
        <title>The Global Catalogue of Microorganisms (GCM) 10K type strain sequencing project: providing services to taxonomists for standard genome sequencing and annotation.</title>
        <authorList>
            <consortium name="The Broad Institute Genomics Platform"/>
            <consortium name="The Broad Institute Genome Sequencing Center for Infectious Disease"/>
            <person name="Wu L."/>
            <person name="Ma J."/>
        </authorList>
    </citation>
    <scope>NUCLEOTIDE SEQUENCE [LARGE SCALE GENOMIC DNA]</scope>
    <source>
        <strain evidence="6">KCTC 52925</strain>
    </source>
</reference>
<dbReference type="Pfam" id="PF21346">
    <property type="entry name" value="PcRGLX_3rd"/>
    <property type="match status" value="1"/>
</dbReference>
<evidence type="ECO:0000259" key="4">
    <source>
        <dbReference type="Pfam" id="PF21346"/>
    </source>
</evidence>
<feature type="domain" description="PcRGLX/YetA-like N-terminal RIFT barrel" evidence="2">
    <location>
        <begin position="28"/>
        <end position="98"/>
    </location>
</feature>
<name>A0ABW5X5C5_9FLAO</name>